<dbReference type="AlphaFoldDB" id="A0A0D3I3V5"/>
<dbReference type="HOGENOM" id="CLU_916538_0_0_1"/>
<dbReference type="GeneID" id="17252089"/>
<evidence type="ECO:0000313" key="2">
    <source>
        <dbReference type="Proteomes" id="UP000013827"/>
    </source>
</evidence>
<accession>A0A0D3I3V5</accession>
<dbReference type="PaxDb" id="2903-EOD05940"/>
<dbReference type="KEGG" id="ehx:EMIHUDRAFT_458314"/>
<reference evidence="2" key="1">
    <citation type="journal article" date="2013" name="Nature">
        <title>Pan genome of the phytoplankton Emiliania underpins its global distribution.</title>
        <authorList>
            <person name="Read B.A."/>
            <person name="Kegel J."/>
            <person name="Klute M.J."/>
            <person name="Kuo A."/>
            <person name="Lefebvre S.C."/>
            <person name="Maumus F."/>
            <person name="Mayer C."/>
            <person name="Miller J."/>
            <person name="Monier A."/>
            <person name="Salamov A."/>
            <person name="Young J."/>
            <person name="Aguilar M."/>
            <person name="Claverie J.M."/>
            <person name="Frickenhaus S."/>
            <person name="Gonzalez K."/>
            <person name="Herman E.K."/>
            <person name="Lin Y.C."/>
            <person name="Napier J."/>
            <person name="Ogata H."/>
            <person name="Sarno A.F."/>
            <person name="Shmutz J."/>
            <person name="Schroeder D."/>
            <person name="de Vargas C."/>
            <person name="Verret F."/>
            <person name="von Dassow P."/>
            <person name="Valentin K."/>
            <person name="Van de Peer Y."/>
            <person name="Wheeler G."/>
            <person name="Dacks J.B."/>
            <person name="Delwiche C.F."/>
            <person name="Dyhrman S.T."/>
            <person name="Glockner G."/>
            <person name="John U."/>
            <person name="Richards T."/>
            <person name="Worden A.Z."/>
            <person name="Zhang X."/>
            <person name="Grigoriev I.V."/>
            <person name="Allen A.E."/>
            <person name="Bidle K."/>
            <person name="Borodovsky M."/>
            <person name="Bowler C."/>
            <person name="Brownlee C."/>
            <person name="Cock J.M."/>
            <person name="Elias M."/>
            <person name="Gladyshev V.N."/>
            <person name="Groth M."/>
            <person name="Guda C."/>
            <person name="Hadaegh A."/>
            <person name="Iglesias-Rodriguez M.D."/>
            <person name="Jenkins J."/>
            <person name="Jones B.M."/>
            <person name="Lawson T."/>
            <person name="Leese F."/>
            <person name="Lindquist E."/>
            <person name="Lobanov A."/>
            <person name="Lomsadze A."/>
            <person name="Malik S.B."/>
            <person name="Marsh M.E."/>
            <person name="Mackinder L."/>
            <person name="Mock T."/>
            <person name="Mueller-Roeber B."/>
            <person name="Pagarete A."/>
            <person name="Parker M."/>
            <person name="Probert I."/>
            <person name="Quesneville H."/>
            <person name="Raines C."/>
            <person name="Rensing S.A."/>
            <person name="Riano-Pachon D.M."/>
            <person name="Richier S."/>
            <person name="Rokitta S."/>
            <person name="Shiraiwa Y."/>
            <person name="Soanes D.M."/>
            <person name="van der Giezen M."/>
            <person name="Wahlund T.M."/>
            <person name="Williams B."/>
            <person name="Wilson W."/>
            <person name="Wolfe G."/>
            <person name="Wurch L.L."/>
        </authorList>
    </citation>
    <scope>NUCLEOTIDE SEQUENCE</scope>
</reference>
<dbReference type="KEGG" id="ehx:EMIHUDRAFT_453561"/>
<dbReference type="EnsemblProtists" id="EOD05940">
    <property type="protein sequence ID" value="EOD05940"/>
    <property type="gene ID" value="EMIHUDRAFT_453561"/>
</dbReference>
<evidence type="ECO:0000313" key="1">
    <source>
        <dbReference type="EnsemblProtists" id="EOD05940"/>
    </source>
</evidence>
<organism evidence="1 2">
    <name type="scientific">Emiliania huxleyi (strain CCMP1516)</name>
    <dbReference type="NCBI Taxonomy" id="280463"/>
    <lineage>
        <taxon>Eukaryota</taxon>
        <taxon>Haptista</taxon>
        <taxon>Haptophyta</taxon>
        <taxon>Prymnesiophyceae</taxon>
        <taxon>Isochrysidales</taxon>
        <taxon>Noelaerhabdaceae</taxon>
        <taxon>Emiliania</taxon>
    </lineage>
</organism>
<dbReference type="RefSeq" id="XP_005774026.1">
    <property type="nucleotide sequence ID" value="XM_005773969.1"/>
</dbReference>
<reference evidence="1" key="2">
    <citation type="submission" date="2024-10" db="UniProtKB">
        <authorList>
            <consortium name="EnsemblProtists"/>
        </authorList>
    </citation>
    <scope>IDENTIFICATION</scope>
</reference>
<name>A0A0D3I3V5_EMIH1</name>
<sequence>MADCKLARQAKQDKQSGGGCCSLPSNVPDAVAEQFPGGMGWWDMPRPQQRLPALRGALKSFPWREGAPQLSGCVFSQAPAAEAAKFMYEATKVDGVWDLLPEKIRGVYWMRGNGVSEELTSLQYGVYYPDRRLLLVPFAPATWGWPAGTPANAPYGGNIYGGDLTYLSAETLLGDAGATKDPATRSAKDWLCFSYAWRDSSLEDASLGAQFGPLDQHGGMQVAGCITGKFGLHQLPGEQPGALWNRSCKWGVGRAACLEFGSYTLTKVIDAAGAPLEPNHSEFVDYMGDVPIFCWTGFEDEGGE</sequence>
<dbReference type="GeneID" id="17267142"/>
<dbReference type="Proteomes" id="UP000013827">
    <property type="component" value="Unassembled WGS sequence"/>
</dbReference>
<proteinExistence type="predicted"/>
<keyword evidence="2" id="KW-1185">Reference proteome</keyword>
<dbReference type="RefSeq" id="XP_005758369.1">
    <property type="nucleotide sequence ID" value="XM_005758312.1"/>
</dbReference>
<protein>
    <submittedName>
        <fullName evidence="1">Uncharacterized protein</fullName>
    </submittedName>
</protein>
<dbReference type="EnsemblProtists" id="EOD21597">
    <property type="protein sequence ID" value="EOD21597"/>
    <property type="gene ID" value="EMIHUDRAFT_458314"/>
</dbReference>